<evidence type="ECO:0000256" key="1">
    <source>
        <dbReference type="SAM" id="MobiDB-lite"/>
    </source>
</evidence>
<dbReference type="GO" id="GO:0042147">
    <property type="term" value="P:retrograde transport, endosome to Golgi"/>
    <property type="evidence" value="ECO:0007669"/>
    <property type="project" value="InterPro"/>
</dbReference>
<evidence type="ECO:0000313" key="4">
    <source>
        <dbReference type="Proteomes" id="UP000092460"/>
    </source>
</evidence>
<dbReference type="EMBL" id="JXJN01018935">
    <property type="status" value="NOT_ANNOTATED_CDS"/>
    <property type="molecule type" value="Genomic_DNA"/>
</dbReference>
<sequence length="343" mass="39091">MNVELNSSVVQESLPSSESEPRYSSSSLSLPVAVLRRLFVEIGLQSVSLFGQTVSLHAKSSIKRYLMVLKSDDPIDTLDFNCVDYINQLFPNEQSLVTIDETTQRIQCEGTNKYWPRWPSSSMCTLYEHIINVKARAEHTEEMVNEIIRDIKQLDCANRNLTSAITTLNHLHMLVGGIESFEILIEKRSYGEILNSLQAIAEANQHFQQYLYIEEIKNLSQSVDKMQISLAHQITEDFKEAFSVKRAAIIHVWVFISCFSGDLNNSNNNNNLNNINLPSPYPVMPVSSASSAMVFTHQIINNQHHLRQAFYSNTNLSDRRHSSAFYQQQIPTYLGNKITTIIR</sequence>
<feature type="domain" description="Vps53 N-terminal" evidence="2">
    <location>
        <begin position="121"/>
        <end position="243"/>
    </location>
</feature>
<reference evidence="4" key="1">
    <citation type="submission" date="2015-01" db="EMBL/GenBank/DDBJ databases">
        <authorList>
            <person name="Aksoy S."/>
            <person name="Warren W."/>
            <person name="Wilson R.K."/>
        </authorList>
    </citation>
    <scope>NUCLEOTIDE SEQUENCE [LARGE SCALE GENOMIC DNA]</scope>
    <source>
        <strain evidence="4">IAEA</strain>
    </source>
</reference>
<feature type="compositionally biased region" description="Low complexity" evidence="1">
    <location>
        <begin position="7"/>
        <end position="24"/>
    </location>
</feature>
<dbReference type="STRING" id="67801.A0A1B0BR65"/>
<dbReference type="Proteomes" id="UP000092460">
    <property type="component" value="Unassembled WGS sequence"/>
</dbReference>
<accession>A0A1B0BR65</accession>
<proteinExistence type="predicted"/>
<dbReference type="PANTHER" id="PTHR12820:SF0">
    <property type="entry name" value="VACUOLAR PROTEIN SORTING-ASSOCIATED PROTEIN 53 HOMOLOG"/>
    <property type="match status" value="1"/>
</dbReference>
<dbReference type="EnsemblMetazoa" id="GPPI038001-RA">
    <property type="protein sequence ID" value="GPPI038001-PA"/>
    <property type="gene ID" value="GPPI038001"/>
</dbReference>
<dbReference type="PANTHER" id="PTHR12820">
    <property type="entry name" value="VACUOLAR SORTING PROTEIN 53"/>
    <property type="match status" value="1"/>
</dbReference>
<dbReference type="InterPro" id="IPR007234">
    <property type="entry name" value="Vps53_N"/>
</dbReference>
<protein>
    <recommendedName>
        <fullName evidence="2">Vps53 N-terminal domain-containing protein</fullName>
    </recommendedName>
</protein>
<dbReference type="GO" id="GO:0000938">
    <property type="term" value="C:GARP complex"/>
    <property type="evidence" value="ECO:0007669"/>
    <property type="project" value="InterPro"/>
</dbReference>
<reference evidence="3" key="2">
    <citation type="submission" date="2020-05" db="UniProtKB">
        <authorList>
            <consortium name="EnsemblMetazoa"/>
        </authorList>
    </citation>
    <scope>IDENTIFICATION</scope>
    <source>
        <strain evidence="3">IAEA</strain>
    </source>
</reference>
<evidence type="ECO:0000259" key="2">
    <source>
        <dbReference type="Pfam" id="PF04100"/>
    </source>
</evidence>
<keyword evidence="4" id="KW-1185">Reference proteome</keyword>
<dbReference type="AlphaFoldDB" id="A0A1B0BR65"/>
<evidence type="ECO:0000313" key="3">
    <source>
        <dbReference type="EnsemblMetazoa" id="GPPI038001-PA"/>
    </source>
</evidence>
<feature type="region of interest" description="Disordered" evidence="1">
    <location>
        <begin position="1"/>
        <end position="24"/>
    </location>
</feature>
<organism evidence="3 4">
    <name type="scientific">Glossina palpalis gambiensis</name>
    <dbReference type="NCBI Taxonomy" id="67801"/>
    <lineage>
        <taxon>Eukaryota</taxon>
        <taxon>Metazoa</taxon>
        <taxon>Ecdysozoa</taxon>
        <taxon>Arthropoda</taxon>
        <taxon>Hexapoda</taxon>
        <taxon>Insecta</taxon>
        <taxon>Pterygota</taxon>
        <taxon>Neoptera</taxon>
        <taxon>Endopterygota</taxon>
        <taxon>Diptera</taxon>
        <taxon>Brachycera</taxon>
        <taxon>Muscomorpha</taxon>
        <taxon>Hippoboscoidea</taxon>
        <taxon>Glossinidae</taxon>
        <taxon>Glossina</taxon>
    </lineage>
</organism>
<dbReference type="GO" id="GO:0005829">
    <property type="term" value="C:cytosol"/>
    <property type="evidence" value="ECO:0007669"/>
    <property type="project" value="GOC"/>
</dbReference>
<dbReference type="InterPro" id="IPR039766">
    <property type="entry name" value="Vps53"/>
</dbReference>
<dbReference type="VEuPathDB" id="VectorBase:GPPI038001"/>
<dbReference type="Pfam" id="PF04100">
    <property type="entry name" value="Vps53_N"/>
    <property type="match status" value="1"/>
</dbReference>
<name>A0A1B0BR65_9MUSC</name>